<proteinExistence type="inferred from homology"/>
<dbReference type="PANTHER" id="PTHR43876">
    <property type="entry name" value="UBIQUINONE BIOSYNTHESIS MONOOXYGENASE COQ6, MITOCHONDRIAL"/>
    <property type="match status" value="1"/>
</dbReference>
<gene>
    <name evidence="10" type="primary">ubiH</name>
    <name evidence="10" type="synonym">visB</name>
    <name evidence="10" type="ORF">V6255_05195</name>
</gene>
<evidence type="ECO:0000256" key="8">
    <source>
        <dbReference type="SAM" id="Phobius"/>
    </source>
</evidence>
<keyword evidence="7" id="KW-0503">Monooxygenase</keyword>
<evidence type="ECO:0000256" key="6">
    <source>
        <dbReference type="ARBA" id="ARBA00023002"/>
    </source>
</evidence>
<evidence type="ECO:0000256" key="7">
    <source>
        <dbReference type="ARBA" id="ARBA00023033"/>
    </source>
</evidence>
<dbReference type="GO" id="GO:0016491">
    <property type="term" value="F:oxidoreductase activity"/>
    <property type="evidence" value="ECO:0007669"/>
    <property type="project" value="UniProtKB-KW"/>
</dbReference>
<comment type="pathway">
    <text evidence="2">Cofactor biosynthesis; ubiquinone biosynthesis.</text>
</comment>
<dbReference type="NCBIfam" id="TIGR01988">
    <property type="entry name" value="Ubi-OHases"/>
    <property type="match status" value="1"/>
</dbReference>
<evidence type="ECO:0000256" key="1">
    <source>
        <dbReference type="ARBA" id="ARBA00001974"/>
    </source>
</evidence>
<comment type="caution">
    <text evidence="10">The sequence shown here is derived from an EMBL/GenBank/DDBJ whole genome shotgun (WGS) entry which is preliminary data.</text>
</comment>
<keyword evidence="8" id="KW-0812">Transmembrane</keyword>
<dbReference type="InterPro" id="IPR036188">
    <property type="entry name" value="FAD/NAD-bd_sf"/>
</dbReference>
<keyword evidence="11" id="KW-1185">Reference proteome</keyword>
<dbReference type="Gene3D" id="3.50.50.60">
    <property type="entry name" value="FAD/NAD(P)-binding domain"/>
    <property type="match status" value="2"/>
</dbReference>
<keyword evidence="6 10" id="KW-0560">Oxidoreductase</keyword>
<keyword evidence="8" id="KW-1133">Transmembrane helix</keyword>
<protein>
    <submittedName>
        <fullName evidence="10">2-octaprenyl-6-methoxyphenyl hydroxylase</fullName>
        <ecNumber evidence="10">1.14.13.-</ecNumber>
    </submittedName>
</protein>
<dbReference type="RefSeq" id="WP_341627185.1">
    <property type="nucleotide sequence ID" value="NZ_JBAKBA010000008.1"/>
</dbReference>
<dbReference type="EC" id="1.14.13.-" evidence="10"/>
<dbReference type="Proteomes" id="UP001366060">
    <property type="component" value="Unassembled WGS sequence"/>
</dbReference>
<evidence type="ECO:0000256" key="4">
    <source>
        <dbReference type="ARBA" id="ARBA00022630"/>
    </source>
</evidence>
<dbReference type="InterPro" id="IPR018168">
    <property type="entry name" value="Ubi_Hdrlase_CS"/>
</dbReference>
<dbReference type="InterPro" id="IPR011295">
    <property type="entry name" value="UbiH"/>
</dbReference>
<evidence type="ECO:0000313" key="10">
    <source>
        <dbReference type="EMBL" id="MEL0658533.1"/>
    </source>
</evidence>
<dbReference type="PANTHER" id="PTHR43876:SF8">
    <property type="entry name" value="2-OCTAPRENYL-6-METHOXYPHENOL HYDROXYLASE"/>
    <property type="match status" value="1"/>
</dbReference>
<accession>A0ABU9H9G2</accession>
<keyword evidence="5" id="KW-0274">FAD</keyword>
<dbReference type="EMBL" id="JBAKBA010000008">
    <property type="protein sequence ID" value="MEL0658533.1"/>
    <property type="molecule type" value="Genomic_DNA"/>
</dbReference>
<evidence type="ECO:0000256" key="5">
    <source>
        <dbReference type="ARBA" id="ARBA00022827"/>
    </source>
</evidence>
<feature type="domain" description="FAD-binding" evidence="9">
    <location>
        <begin position="20"/>
        <end position="347"/>
    </location>
</feature>
<dbReference type="NCBIfam" id="NF004356">
    <property type="entry name" value="PRK05732.1"/>
    <property type="match status" value="1"/>
</dbReference>
<name>A0ABU9H9G2_9GAMM</name>
<dbReference type="SUPFAM" id="SSF51905">
    <property type="entry name" value="FAD/NAD(P)-binding domain"/>
    <property type="match status" value="1"/>
</dbReference>
<dbReference type="InterPro" id="IPR051205">
    <property type="entry name" value="UbiH/COQ6_monooxygenase"/>
</dbReference>
<dbReference type="InterPro" id="IPR002938">
    <property type="entry name" value="FAD-bd"/>
</dbReference>
<sequence length="428" mass="46777">MANQTHTETTSKITGNNTLYDVVIVGAGMSGSLLALSLLKQNSQLNVLLLDENAQRVNHSASIVPKQTQREHSNPSFDGRCIALNAGSVDILNGLSMWSDIKVNAQAIDQIQVSDKGYFGAVELTPESKKTAFGYVVELQHVGKILSNALAAFSSLTTLYQVKLDNIQQTLNSVTCELSNGQSIEAKLCVGADGSNSQVRELANISSTNVAYQRSAIICNVSCSEPHHSVAYERFTTSGPIALLPLTKNRYSLVYCVEGDQAESIAGLPDSQFLAELQKTFGYRCGLFEVAGKRDIYPLNLLKTTKPIAHRVVCIGNAAHSLHPVAGQGFNLGLRDLFVLAKVIAESDIEQIGSFAMLNHYWQCRAKDHHRTILMTDSLVRVFSNQYPVLSLPRNIGLQAMSLFPFLSQPIIEQAKGQFDLFKRESLS</sequence>
<reference evidence="10 11" key="1">
    <citation type="submission" date="2024-02" db="EMBL/GenBank/DDBJ databases">
        <title>Bacteria isolated from the canopy kelp, Nereocystis luetkeana.</title>
        <authorList>
            <person name="Pfister C.A."/>
            <person name="Younker I.T."/>
            <person name="Light S.H."/>
        </authorList>
    </citation>
    <scope>NUCLEOTIDE SEQUENCE [LARGE SCALE GENOMIC DNA]</scope>
    <source>
        <strain evidence="10 11">TI.2.07</strain>
    </source>
</reference>
<dbReference type="PROSITE" id="PS01304">
    <property type="entry name" value="UBIH"/>
    <property type="match status" value="1"/>
</dbReference>
<evidence type="ECO:0000256" key="3">
    <source>
        <dbReference type="ARBA" id="ARBA00005349"/>
    </source>
</evidence>
<dbReference type="NCBIfam" id="TIGR01984">
    <property type="entry name" value="UbiH"/>
    <property type="match status" value="1"/>
</dbReference>
<feature type="transmembrane region" description="Helical" evidence="8">
    <location>
        <begin position="20"/>
        <end position="39"/>
    </location>
</feature>
<dbReference type="PRINTS" id="PR00420">
    <property type="entry name" value="RNGMNOXGNASE"/>
</dbReference>
<keyword evidence="4" id="KW-0285">Flavoprotein</keyword>
<dbReference type="Pfam" id="PF01494">
    <property type="entry name" value="FAD_binding_3"/>
    <property type="match status" value="1"/>
</dbReference>
<comment type="cofactor">
    <cofactor evidence="1">
        <name>FAD</name>
        <dbReference type="ChEBI" id="CHEBI:57692"/>
    </cofactor>
</comment>
<comment type="similarity">
    <text evidence="3">Belongs to the UbiH/COQ6 family.</text>
</comment>
<evidence type="ECO:0000256" key="2">
    <source>
        <dbReference type="ARBA" id="ARBA00004749"/>
    </source>
</evidence>
<organism evidence="10 11">
    <name type="scientific">Psychromonas arctica</name>
    <dbReference type="NCBI Taxonomy" id="168275"/>
    <lineage>
        <taxon>Bacteria</taxon>
        <taxon>Pseudomonadati</taxon>
        <taxon>Pseudomonadota</taxon>
        <taxon>Gammaproteobacteria</taxon>
        <taxon>Alteromonadales</taxon>
        <taxon>Psychromonadaceae</taxon>
        <taxon>Psychromonas</taxon>
    </lineage>
</organism>
<evidence type="ECO:0000259" key="9">
    <source>
        <dbReference type="Pfam" id="PF01494"/>
    </source>
</evidence>
<dbReference type="InterPro" id="IPR010971">
    <property type="entry name" value="UbiH/COQ6"/>
</dbReference>
<evidence type="ECO:0000313" key="11">
    <source>
        <dbReference type="Proteomes" id="UP001366060"/>
    </source>
</evidence>
<keyword evidence="8" id="KW-0472">Membrane</keyword>